<dbReference type="InterPro" id="IPR043504">
    <property type="entry name" value="Peptidase_S1_PA_chymotrypsin"/>
</dbReference>
<gene>
    <name evidence="1" type="ORF">PMAYCL1PPCAC_27552</name>
</gene>
<evidence type="ECO:0008006" key="3">
    <source>
        <dbReference type="Google" id="ProtNLM"/>
    </source>
</evidence>
<proteinExistence type="predicted"/>
<dbReference type="AlphaFoldDB" id="A0AAN5I987"/>
<keyword evidence="2" id="KW-1185">Reference proteome</keyword>
<protein>
    <recommendedName>
        <fullName evidence="3">Trypsin</fullName>
    </recommendedName>
</protein>
<reference evidence="2" key="1">
    <citation type="submission" date="2022-10" db="EMBL/GenBank/DDBJ databases">
        <title>Genome assembly of Pristionchus species.</title>
        <authorList>
            <person name="Yoshida K."/>
            <person name="Sommer R.J."/>
        </authorList>
    </citation>
    <scope>NUCLEOTIDE SEQUENCE [LARGE SCALE GENOMIC DNA]</scope>
    <source>
        <strain evidence="2">RS5460</strain>
    </source>
</reference>
<name>A0AAN5I987_9BILA</name>
<dbReference type="Gene3D" id="2.40.10.10">
    <property type="entry name" value="Trypsin-like serine proteases"/>
    <property type="match status" value="1"/>
</dbReference>
<dbReference type="EMBL" id="BTRK01000006">
    <property type="protein sequence ID" value="GMR57357.1"/>
    <property type="molecule type" value="Genomic_DNA"/>
</dbReference>
<evidence type="ECO:0000313" key="2">
    <source>
        <dbReference type="Proteomes" id="UP001328107"/>
    </source>
</evidence>
<comment type="caution">
    <text evidence="1">The sequence shown here is derived from an EMBL/GenBank/DDBJ whole genome shotgun (WGS) entry which is preliminary data.</text>
</comment>
<dbReference type="Proteomes" id="UP001328107">
    <property type="component" value="Unassembled WGS sequence"/>
</dbReference>
<feature type="non-terminal residue" evidence="1">
    <location>
        <position position="1"/>
    </location>
</feature>
<accession>A0AAN5I987</accession>
<evidence type="ECO:0000313" key="1">
    <source>
        <dbReference type="EMBL" id="GMR57357.1"/>
    </source>
</evidence>
<organism evidence="1 2">
    <name type="scientific">Pristionchus mayeri</name>
    <dbReference type="NCBI Taxonomy" id="1317129"/>
    <lineage>
        <taxon>Eukaryota</taxon>
        <taxon>Metazoa</taxon>
        <taxon>Ecdysozoa</taxon>
        <taxon>Nematoda</taxon>
        <taxon>Chromadorea</taxon>
        <taxon>Rhabditida</taxon>
        <taxon>Rhabditina</taxon>
        <taxon>Diplogasteromorpha</taxon>
        <taxon>Diplogasteroidea</taxon>
        <taxon>Neodiplogasteridae</taxon>
        <taxon>Pristionchus</taxon>
    </lineage>
</organism>
<dbReference type="SUPFAM" id="SSF50494">
    <property type="entry name" value="Trypsin-like serine proteases"/>
    <property type="match status" value="1"/>
</dbReference>
<sequence>RTAWHKYPHMAAIMNNGRVSPPIFSCSGAFISQVHVITVAHCLFELNEEKKIDDFLSVVYLQSLGYKINEFVEVRYGSECYEDEQVGNLNKCEDQEMAKTIKTSKVRSVIIEGIKSTSDYWRFSEKVVLLELEQAAPRDVVIPICLFPGELTRQHKITNLRFNANAEDSFILTAAGNPNAENLFVSAKGNELRNTNCDEFRANDRIRDFNCRDDNVDLKTLGKNNPASGFTASSAAFLGSQISIFNATLKKRSLYGLAHYFSGKIEENVLGAFFPIAKNERFICWFTGVCINGRPYEGDNRKFMIYTPEYRLTRAMIDAPVQRAGKNNVSNYEIVMVEEFDTQW</sequence>
<dbReference type="InterPro" id="IPR009003">
    <property type="entry name" value="Peptidase_S1_PA"/>
</dbReference>